<sequence>MTDIFKLIFEHDLRLDELRARHTDRSVQEVSESIEAFLKPDPTYSKFYLTGTVLPESRFGLSALRHYDRVLHALAGGLQEYSLFLNGKVVTLEEAAETADVGAPIILTRAESHSWQTDRLTIHDGNNIGHIKPAIADVLSSDDLLLYKEKAHHGFDLHLLSKKNIYRDLFAQFQPLVSEAFRFFSINGKKMRSEKMFYFETWTLNRPPHGAEEVFPETVL</sequence>
<keyword evidence="2" id="KW-1185">Reference proteome</keyword>
<gene>
    <name evidence="1" type="ORF">DDZ15_15100</name>
</gene>
<dbReference type="AlphaFoldDB" id="A0A316TP05"/>
<evidence type="ECO:0000313" key="2">
    <source>
        <dbReference type="Proteomes" id="UP000245533"/>
    </source>
</evidence>
<dbReference type="RefSeq" id="WP_109647947.1">
    <property type="nucleotide sequence ID" value="NZ_QGGB01000010.1"/>
</dbReference>
<reference evidence="1 2" key="1">
    <citation type="submission" date="2018-05" db="EMBL/GenBank/DDBJ databases">
        <title>Rhodohalobacter halophilus gen. nov., sp. nov., a moderately halophilic member of the family Balneolaceae.</title>
        <authorList>
            <person name="Liu Z.-W."/>
        </authorList>
    </citation>
    <scope>NUCLEOTIDE SEQUENCE [LARGE SCALE GENOMIC DNA]</scope>
    <source>
        <strain evidence="1 2">8A47</strain>
    </source>
</reference>
<evidence type="ECO:0000313" key="1">
    <source>
        <dbReference type="EMBL" id="PWN05391.1"/>
    </source>
</evidence>
<accession>A0A316TP05</accession>
<dbReference type="EMBL" id="QGGB01000010">
    <property type="protein sequence ID" value="PWN05391.1"/>
    <property type="molecule type" value="Genomic_DNA"/>
</dbReference>
<dbReference type="Proteomes" id="UP000245533">
    <property type="component" value="Unassembled WGS sequence"/>
</dbReference>
<organism evidence="1 2">
    <name type="scientific">Rhodohalobacter mucosus</name>
    <dbReference type="NCBI Taxonomy" id="2079485"/>
    <lineage>
        <taxon>Bacteria</taxon>
        <taxon>Pseudomonadati</taxon>
        <taxon>Balneolota</taxon>
        <taxon>Balneolia</taxon>
        <taxon>Balneolales</taxon>
        <taxon>Balneolaceae</taxon>
        <taxon>Rhodohalobacter</taxon>
    </lineage>
</organism>
<dbReference type="OrthoDB" id="1524663at2"/>
<proteinExistence type="predicted"/>
<protein>
    <submittedName>
        <fullName evidence="1">Uncharacterized protein</fullName>
    </submittedName>
</protein>
<name>A0A316TP05_9BACT</name>
<comment type="caution">
    <text evidence="1">The sequence shown here is derived from an EMBL/GenBank/DDBJ whole genome shotgun (WGS) entry which is preliminary data.</text>
</comment>